<evidence type="ECO:0000256" key="1">
    <source>
        <dbReference type="SAM" id="MobiDB-lite"/>
    </source>
</evidence>
<dbReference type="RefSeq" id="WP_217940778.1">
    <property type="nucleotide sequence ID" value="NZ_JAHTGR010000002.1"/>
</dbReference>
<accession>A0AA41H501</accession>
<evidence type="ECO:0000256" key="2">
    <source>
        <dbReference type="SAM" id="SignalP"/>
    </source>
</evidence>
<name>A0AA41H501_9BURK</name>
<sequence>MKKIVASIVTAFALISAPAFAQADAASTAAAKELFDAMNLRSLMTGVMQQMAQNIGTSMRAGAEASIKGNPATTPEQKKQALAKMETELPPAISTLQGAINDPAMIDEILAESVPLYARTYSADELKQIAAFYRTPVGAKMLATMPKLTAESMQIGQAIAMRRLGPLMQRQQAQAQAQEQEQKQKPKQPAKK</sequence>
<feature type="signal peptide" evidence="2">
    <location>
        <begin position="1"/>
        <end position="21"/>
    </location>
</feature>
<reference evidence="4" key="1">
    <citation type="submission" date="2021-07" db="EMBL/GenBank/DDBJ databases">
        <title>Characterization of violacein-producing bacteria and related species.</title>
        <authorList>
            <person name="Wilson H.S."/>
            <person name="De Leon M.E."/>
        </authorList>
    </citation>
    <scope>NUCLEOTIDE SEQUENCE</scope>
    <source>
        <strain evidence="4">HSC-15S17</strain>
    </source>
</reference>
<proteinExistence type="predicted"/>
<evidence type="ECO:0000313" key="6">
    <source>
        <dbReference type="Proteomes" id="UP001155901"/>
    </source>
</evidence>
<protein>
    <submittedName>
        <fullName evidence="4">DUF2059 domain-containing protein</fullName>
    </submittedName>
</protein>
<reference evidence="5" key="2">
    <citation type="submission" date="2022-03" db="EMBL/GenBank/DDBJ databases">
        <title>Genome Encyclopedia of Bacteria and Archaea VI: Functional Genomics of Type Strains.</title>
        <authorList>
            <person name="Whitman W."/>
        </authorList>
    </citation>
    <scope>NUCLEOTIDE SEQUENCE</scope>
    <source>
        <strain evidence="5">HSC-15S17</strain>
    </source>
</reference>
<feature type="region of interest" description="Disordered" evidence="1">
    <location>
        <begin position="166"/>
        <end position="192"/>
    </location>
</feature>
<dbReference type="AlphaFoldDB" id="A0AA41H501"/>
<evidence type="ECO:0000313" key="4">
    <source>
        <dbReference type="EMBL" id="MBV6320055.1"/>
    </source>
</evidence>
<dbReference type="EMBL" id="JAHTGR010000002">
    <property type="protein sequence ID" value="MBV6320055.1"/>
    <property type="molecule type" value="Genomic_DNA"/>
</dbReference>
<evidence type="ECO:0000313" key="5">
    <source>
        <dbReference type="EMBL" id="MCP2010420.1"/>
    </source>
</evidence>
<keyword evidence="7" id="KW-1185">Reference proteome</keyword>
<comment type="caution">
    <text evidence="4">The sequence shown here is derived from an EMBL/GenBank/DDBJ whole genome shotgun (WGS) entry which is preliminary data.</text>
</comment>
<evidence type="ECO:0000259" key="3">
    <source>
        <dbReference type="Pfam" id="PF09832"/>
    </source>
</evidence>
<gene>
    <name evidence="4" type="ORF">KVP70_03835</name>
    <name evidence="5" type="ORF">L1274_004160</name>
</gene>
<dbReference type="InterPro" id="IPR018637">
    <property type="entry name" value="DUF2059"/>
</dbReference>
<dbReference type="Proteomes" id="UP001155901">
    <property type="component" value="Unassembled WGS sequence"/>
</dbReference>
<feature type="domain" description="DUF2059" evidence="3">
    <location>
        <begin position="108"/>
        <end position="162"/>
    </location>
</feature>
<feature type="chain" id="PRO_5041247284" evidence="2">
    <location>
        <begin position="22"/>
        <end position="192"/>
    </location>
</feature>
<dbReference type="Proteomes" id="UP001162889">
    <property type="component" value="Unassembled WGS sequence"/>
</dbReference>
<dbReference type="Pfam" id="PF09832">
    <property type="entry name" value="DUF2059"/>
    <property type="match status" value="1"/>
</dbReference>
<evidence type="ECO:0000313" key="7">
    <source>
        <dbReference type="Proteomes" id="UP001162889"/>
    </source>
</evidence>
<dbReference type="EMBL" id="JALJZU010000008">
    <property type="protein sequence ID" value="MCP2010420.1"/>
    <property type="molecule type" value="Genomic_DNA"/>
</dbReference>
<keyword evidence="2" id="KW-0732">Signal</keyword>
<organism evidence="4 6">
    <name type="scientific">Duganella violaceipulchra</name>
    <dbReference type="NCBI Taxonomy" id="2849652"/>
    <lineage>
        <taxon>Bacteria</taxon>
        <taxon>Pseudomonadati</taxon>
        <taxon>Pseudomonadota</taxon>
        <taxon>Betaproteobacteria</taxon>
        <taxon>Burkholderiales</taxon>
        <taxon>Oxalobacteraceae</taxon>
        <taxon>Telluria group</taxon>
        <taxon>Duganella</taxon>
    </lineage>
</organism>